<evidence type="ECO:0000313" key="3">
    <source>
        <dbReference type="Proteomes" id="UP000484381"/>
    </source>
</evidence>
<name>A0A7X1N5Q9_9BURK</name>
<gene>
    <name evidence="2" type="ORF">GCT13_01020</name>
</gene>
<organism evidence="2 3">
    <name type="scientific">Paraburkholderia franconis</name>
    <dbReference type="NCBI Taxonomy" id="2654983"/>
    <lineage>
        <taxon>Bacteria</taxon>
        <taxon>Pseudomonadati</taxon>
        <taxon>Pseudomonadota</taxon>
        <taxon>Betaproteobacteria</taxon>
        <taxon>Burkholderiales</taxon>
        <taxon>Burkholderiaceae</taxon>
        <taxon>Paraburkholderia</taxon>
    </lineage>
</organism>
<evidence type="ECO:0000313" key="2">
    <source>
        <dbReference type="EMBL" id="MPW15526.1"/>
    </source>
</evidence>
<sequence>MSASRRQVAFTHQHSKSSTRLSGSLSAVERQPAEARQLPSRGSSGAENLEQKASDILDVFDSESEAEHLALEWTRAWVDNQGRRKETGVPTTIPHQPGSPQFGSYVRQNICCDPAKFARYRNCPPRLLAGSSPMDGPPLRAFFLRPRQSRSRIGNRIGLCEECTRLQGCFADNVRENFGQCGGAVAIEHYRCEKCRSFKVR</sequence>
<proteinExistence type="predicted"/>
<accession>A0A7X1N5Q9</accession>
<dbReference type="Proteomes" id="UP000484381">
    <property type="component" value="Unassembled WGS sequence"/>
</dbReference>
<dbReference type="AlphaFoldDB" id="A0A7X1N5Q9"/>
<evidence type="ECO:0000256" key="1">
    <source>
        <dbReference type="SAM" id="MobiDB-lite"/>
    </source>
</evidence>
<feature type="compositionally biased region" description="Low complexity" evidence="1">
    <location>
        <begin position="16"/>
        <end position="26"/>
    </location>
</feature>
<protein>
    <submittedName>
        <fullName evidence="2">Uncharacterized protein</fullName>
    </submittedName>
</protein>
<keyword evidence="3" id="KW-1185">Reference proteome</keyword>
<reference evidence="2 3" key="1">
    <citation type="submission" date="2019-10" db="EMBL/GenBank/DDBJ databases">
        <title>Paraburkholderia sp. isolated from nodules of Mimosa pudica from Brazilian Atlantic Forest soils.</title>
        <authorList>
            <person name="Paulitsch F."/>
            <person name="Hungria M."/>
            <person name="Dall'Agnol R."/>
        </authorList>
    </citation>
    <scope>NUCLEOTIDE SEQUENCE [LARGE SCALE GENOMIC DNA]</scope>
    <source>
        <strain evidence="2 3">CNPSo 3157</strain>
    </source>
</reference>
<dbReference type="EMBL" id="WHNP01000001">
    <property type="protein sequence ID" value="MPW15526.1"/>
    <property type="molecule type" value="Genomic_DNA"/>
</dbReference>
<feature type="region of interest" description="Disordered" evidence="1">
    <location>
        <begin position="1"/>
        <end position="49"/>
    </location>
</feature>
<comment type="caution">
    <text evidence="2">The sequence shown here is derived from an EMBL/GenBank/DDBJ whole genome shotgun (WGS) entry which is preliminary data.</text>
</comment>